<comment type="subcellular location">
    <subcellularLocation>
        <location evidence="1">Membrane</location>
        <topology evidence="1">Multi-pass membrane protein</topology>
    </subcellularLocation>
</comment>
<dbReference type="WBParaSite" id="DME_0000954701-mRNA-1">
    <property type="protein sequence ID" value="DME_0000954701-mRNA-1"/>
    <property type="gene ID" value="DME_0000954701"/>
</dbReference>
<dbReference type="InterPro" id="IPR005828">
    <property type="entry name" value="MFS_sugar_transport-like"/>
</dbReference>
<dbReference type="AlphaFoldDB" id="A0A0N4UNQ1"/>
<reference evidence="10" key="1">
    <citation type="submission" date="2017-02" db="UniProtKB">
        <authorList>
            <consortium name="WormBaseParasite"/>
        </authorList>
    </citation>
    <scope>IDENTIFICATION</scope>
</reference>
<name>A0A0N4UNQ1_DRAME</name>
<dbReference type="InterPro" id="IPR036259">
    <property type="entry name" value="MFS_trans_sf"/>
</dbReference>
<feature type="transmembrane region" description="Helical" evidence="5">
    <location>
        <begin position="189"/>
        <end position="211"/>
    </location>
</feature>
<dbReference type="PROSITE" id="PS50850">
    <property type="entry name" value="MFS"/>
    <property type="match status" value="1"/>
</dbReference>
<evidence type="ECO:0000313" key="9">
    <source>
        <dbReference type="Proteomes" id="UP000274756"/>
    </source>
</evidence>
<dbReference type="EMBL" id="UYYG01000114">
    <property type="protein sequence ID" value="VDN53241.1"/>
    <property type="molecule type" value="Genomic_DNA"/>
</dbReference>
<keyword evidence="9" id="KW-1185">Reference proteome</keyword>
<feature type="transmembrane region" description="Helical" evidence="5">
    <location>
        <begin position="322"/>
        <end position="343"/>
    </location>
</feature>
<dbReference type="InterPro" id="IPR020846">
    <property type="entry name" value="MFS_dom"/>
</dbReference>
<feature type="transmembrane region" description="Helical" evidence="5">
    <location>
        <begin position="59"/>
        <end position="83"/>
    </location>
</feature>
<organism evidence="8 10">
    <name type="scientific">Dracunculus medinensis</name>
    <name type="common">Guinea worm</name>
    <dbReference type="NCBI Taxonomy" id="318479"/>
    <lineage>
        <taxon>Eukaryota</taxon>
        <taxon>Metazoa</taxon>
        <taxon>Ecdysozoa</taxon>
        <taxon>Nematoda</taxon>
        <taxon>Chromadorea</taxon>
        <taxon>Rhabditida</taxon>
        <taxon>Spirurina</taxon>
        <taxon>Dracunculoidea</taxon>
        <taxon>Dracunculidae</taxon>
        <taxon>Dracunculus</taxon>
    </lineage>
</organism>
<reference evidence="7 9" key="2">
    <citation type="submission" date="2018-11" db="EMBL/GenBank/DDBJ databases">
        <authorList>
            <consortium name="Pathogen Informatics"/>
        </authorList>
    </citation>
    <scope>NUCLEOTIDE SEQUENCE [LARGE SCALE GENOMIC DNA]</scope>
</reference>
<dbReference type="PANTHER" id="PTHR23503:SF39">
    <property type="entry name" value="MAJOR FACILITATOR SUPERFAMILY (MFS) PROFILE DOMAIN-CONTAINING PROTEIN"/>
    <property type="match status" value="1"/>
</dbReference>
<keyword evidence="3 5" id="KW-1133">Transmembrane helix</keyword>
<dbReference type="InterPro" id="IPR045263">
    <property type="entry name" value="GLUT"/>
</dbReference>
<dbReference type="Proteomes" id="UP000274756">
    <property type="component" value="Unassembled WGS sequence"/>
</dbReference>
<dbReference type="PANTHER" id="PTHR23503">
    <property type="entry name" value="SOLUTE CARRIER FAMILY 2"/>
    <property type="match status" value="1"/>
</dbReference>
<feature type="transmembrane region" description="Helical" evidence="5">
    <location>
        <begin position="378"/>
        <end position="399"/>
    </location>
</feature>
<dbReference type="Proteomes" id="UP000038040">
    <property type="component" value="Unplaced"/>
</dbReference>
<dbReference type="GO" id="GO:0016020">
    <property type="term" value="C:membrane"/>
    <property type="evidence" value="ECO:0007669"/>
    <property type="project" value="UniProtKB-SubCell"/>
</dbReference>
<accession>A0A0N4UNQ1</accession>
<keyword evidence="2 5" id="KW-0812">Transmembrane</keyword>
<dbReference type="GO" id="GO:0015149">
    <property type="term" value="F:hexose transmembrane transporter activity"/>
    <property type="evidence" value="ECO:0007669"/>
    <property type="project" value="TreeGrafter"/>
</dbReference>
<evidence type="ECO:0000313" key="7">
    <source>
        <dbReference type="EMBL" id="VDN53241.1"/>
    </source>
</evidence>
<feature type="transmembrane region" description="Helical" evidence="5">
    <location>
        <begin position="90"/>
        <end position="113"/>
    </location>
</feature>
<protein>
    <submittedName>
        <fullName evidence="10">MFS domain-containing protein</fullName>
    </submittedName>
</protein>
<evidence type="ECO:0000256" key="4">
    <source>
        <dbReference type="ARBA" id="ARBA00023136"/>
    </source>
</evidence>
<keyword evidence="4 5" id="KW-0472">Membrane</keyword>
<sequence length="491" mass="55166">MGLSPYLALLSFGACFNGNFQQAYLLSILNQPYLIAQRFINESYVARTGKALDDLYIDFLWSIINVVNPISGIVGQIIAYIICDRIGRRWTAIVSCLISIPALLLSMLTRFLFPYYEALIIGRFLWGTANGIAIVVQTVWIVESAPTSQRGKVNSWQEAVATSGNLLSQAVGVVMSTSTLWSFTFSVPLFVNIICLMIFVMMYESPQYLLIYKNKPKVAMRSIAAYHGLHDDIEILKQLRKCEDDGKKKESPKFEDEKEYSGMEIMFMPWKANDSFSIVIRQGAWIGIMVKIAYVFTGARVIRSFNTFIYHGLGKWSENFAQWGSLVNTIIRLPLSIIPIFIIEKVGRRPLMVISQLASVLTLSIIMISVFIGERAKIGTLLGVSLLLFATSLGIGSISRFYSAELVPKNMLLRTVTVLSLIESSTKIALDFGFYPIAATNGAYAFLLFLIPSFIFLFMMIRYCPETKQRSVNVILNEMAVRLKVDAVFKV</sequence>
<gene>
    <name evidence="7" type="ORF">DME_LOCUS3214</name>
</gene>
<feature type="transmembrane region" description="Helical" evidence="5">
    <location>
        <begin position="119"/>
        <end position="142"/>
    </location>
</feature>
<feature type="transmembrane region" description="Helical" evidence="5">
    <location>
        <begin position="350"/>
        <end position="372"/>
    </location>
</feature>
<dbReference type="Pfam" id="PF00083">
    <property type="entry name" value="Sugar_tr"/>
    <property type="match status" value="1"/>
</dbReference>
<evidence type="ECO:0000256" key="1">
    <source>
        <dbReference type="ARBA" id="ARBA00004141"/>
    </source>
</evidence>
<evidence type="ECO:0000313" key="10">
    <source>
        <dbReference type="WBParaSite" id="DME_0000954701-mRNA-1"/>
    </source>
</evidence>
<dbReference type="Gene3D" id="1.20.1250.20">
    <property type="entry name" value="MFS general substrate transporter like domains"/>
    <property type="match status" value="1"/>
</dbReference>
<evidence type="ECO:0000313" key="8">
    <source>
        <dbReference type="Proteomes" id="UP000038040"/>
    </source>
</evidence>
<evidence type="ECO:0000256" key="5">
    <source>
        <dbReference type="SAM" id="Phobius"/>
    </source>
</evidence>
<dbReference type="STRING" id="318479.A0A0N4UNQ1"/>
<feature type="transmembrane region" description="Helical" evidence="5">
    <location>
        <begin position="442"/>
        <end position="461"/>
    </location>
</feature>
<evidence type="ECO:0000259" key="6">
    <source>
        <dbReference type="PROSITE" id="PS50850"/>
    </source>
</evidence>
<evidence type="ECO:0000256" key="3">
    <source>
        <dbReference type="ARBA" id="ARBA00022989"/>
    </source>
</evidence>
<feature type="domain" description="Major facilitator superfamily (MFS) profile" evidence="6">
    <location>
        <begin position="11"/>
        <end position="468"/>
    </location>
</feature>
<dbReference type="OrthoDB" id="8120565at2759"/>
<evidence type="ECO:0000256" key="2">
    <source>
        <dbReference type="ARBA" id="ARBA00022692"/>
    </source>
</evidence>
<feature type="transmembrane region" description="Helical" evidence="5">
    <location>
        <begin position="283"/>
        <end position="302"/>
    </location>
</feature>
<proteinExistence type="predicted"/>
<dbReference type="SUPFAM" id="SSF103473">
    <property type="entry name" value="MFS general substrate transporter"/>
    <property type="match status" value="1"/>
</dbReference>